<accession>A0A9X1I144</accession>
<evidence type="ECO:0000313" key="1">
    <source>
        <dbReference type="EMBL" id="MCB4799879.1"/>
    </source>
</evidence>
<sequence>MKTLLKLFAVTLLLSVMSCKDTSKKELEINIEEKAEPDKPTYHIQETWINKRVNAAQNKLSKTDAGKALWKSMEAHGGLKRWFSNGYLSFRFNYQPLSGKGIRDSYQTIDTWSNKARHNSIEDPESIYGWDGKQAWVKAKDSMSFKYDTKFWALTPLYFIGQPFVLDGEGVNLELLPSIIFNGIEQIVVKATYNTGVGLAPDDYYILYINSKTNLLDAFKYIVSYPEYFPEGGHAPEKTTVIQGTTKVDGIVFAKGYKTYWSDSKLENGLGEYITNIEVSDISFSPTVEKHFFSAPEGAEILSK</sequence>
<name>A0A9X1I144_9FLAO</name>
<reference evidence="1" key="1">
    <citation type="submission" date="2021-10" db="EMBL/GenBank/DDBJ databases">
        <title>Tamlana sargassums sp. nov., and Tamlana laminarinivorans sp. nov., two new bacteria isolated from the brown alga.</title>
        <authorList>
            <person name="Li J."/>
        </authorList>
    </citation>
    <scope>NUCLEOTIDE SEQUENCE</scope>
    <source>
        <strain evidence="1">PT2-4</strain>
    </source>
</reference>
<dbReference type="PROSITE" id="PS51257">
    <property type="entry name" value="PROKAR_LIPOPROTEIN"/>
    <property type="match status" value="1"/>
</dbReference>
<dbReference type="EMBL" id="JAJAPW010000006">
    <property type="protein sequence ID" value="MCB4799879.1"/>
    <property type="molecule type" value="Genomic_DNA"/>
</dbReference>
<organism evidence="1 2">
    <name type="scientific">Neotamlana laminarinivorans</name>
    <dbReference type="NCBI Taxonomy" id="2883124"/>
    <lineage>
        <taxon>Bacteria</taxon>
        <taxon>Pseudomonadati</taxon>
        <taxon>Bacteroidota</taxon>
        <taxon>Flavobacteriia</taxon>
        <taxon>Flavobacteriales</taxon>
        <taxon>Flavobacteriaceae</taxon>
        <taxon>Neotamlana</taxon>
    </lineage>
</organism>
<evidence type="ECO:0000313" key="2">
    <source>
        <dbReference type="Proteomes" id="UP001139199"/>
    </source>
</evidence>
<protein>
    <submittedName>
        <fullName evidence="1">Uncharacterized protein</fullName>
    </submittedName>
</protein>
<keyword evidence="2" id="KW-1185">Reference proteome</keyword>
<dbReference type="AlphaFoldDB" id="A0A9X1I144"/>
<dbReference type="RefSeq" id="WP_226544361.1">
    <property type="nucleotide sequence ID" value="NZ_JAJAPW010000006.1"/>
</dbReference>
<proteinExistence type="predicted"/>
<gene>
    <name evidence="1" type="ORF">LG649_13575</name>
</gene>
<dbReference type="Proteomes" id="UP001139199">
    <property type="component" value="Unassembled WGS sequence"/>
</dbReference>
<comment type="caution">
    <text evidence="1">The sequence shown here is derived from an EMBL/GenBank/DDBJ whole genome shotgun (WGS) entry which is preliminary data.</text>
</comment>